<evidence type="ECO:0000256" key="2">
    <source>
        <dbReference type="ARBA" id="ARBA00022741"/>
    </source>
</evidence>
<dbReference type="GO" id="GO:0005524">
    <property type="term" value="F:ATP binding"/>
    <property type="evidence" value="ECO:0007669"/>
    <property type="project" value="UniProtKB-UniRule"/>
</dbReference>
<evidence type="ECO:0000256" key="1">
    <source>
        <dbReference type="ARBA" id="ARBA00012513"/>
    </source>
</evidence>
<dbReference type="AlphaFoldDB" id="A0A1D3CQY7"/>
<dbReference type="EC" id="2.7.11.1" evidence="1"/>
<accession>A0A1D3CQY7</accession>
<evidence type="ECO:0000256" key="4">
    <source>
        <dbReference type="PROSITE-ProRule" id="PRU10141"/>
    </source>
</evidence>
<dbReference type="GO" id="GO:0005737">
    <property type="term" value="C:cytoplasm"/>
    <property type="evidence" value="ECO:0007669"/>
    <property type="project" value="TreeGrafter"/>
</dbReference>
<evidence type="ECO:0000259" key="5">
    <source>
        <dbReference type="SMART" id="SM00220"/>
    </source>
</evidence>
<dbReference type="Proteomes" id="UP000095192">
    <property type="component" value="Unassembled WGS sequence"/>
</dbReference>
<protein>
    <recommendedName>
        <fullName evidence="1">non-specific serine/threonine protein kinase</fullName>
        <ecNumber evidence="1">2.7.11.1</ecNumber>
    </recommendedName>
</protein>
<evidence type="ECO:0000256" key="3">
    <source>
        <dbReference type="ARBA" id="ARBA00022840"/>
    </source>
</evidence>
<dbReference type="VEuPathDB" id="ToxoDB:LOC34620003"/>
<dbReference type="VEuPathDB" id="ToxoDB:cyc_03281"/>
<sequence length="455" mass="49993">MSDRRTINKSDGPICSFSLRRVLLGMDRQLSRCASKGAVHSRMGTRCAAATNLTEYDVPISCRFEIFLDVRLGKGGNGEVFLGIERMQGQAVAIKREPKEMLRHEFSLIREIRLDGPLLTYRAQDPHPTKFLGLVVHSVAVEVGNSAVATAIAHHSAVDDTHDHLALELVNGGELRKFLKTKHTSGMPEASRQIPAFKEKQVKDRLPCIRQDAKDFLLKCLTKDPRKRPTALQLLTSPFLFPLHIYQIRRRIETTDVYTSYMKAFEKGWGNLQPIQDVSMTESIYYDGAAAMFTSDFTDSDAVNVVLPVFECVPDFRSQDRGIQIHHWALESDASFYFIKAEAGEPGASRFSTSSTSLPKNDSVQSFTSNGSSQDFGDICLSPGLNKSLSECQIFHSANSAPKFGQGIPQCSLTCSTASLASPMPPPSLVYGGAADPLAGSQGTIEALAERIDSL</sequence>
<dbReference type="PROSITE" id="PS00107">
    <property type="entry name" value="PROTEIN_KINASE_ATP"/>
    <property type="match status" value="1"/>
</dbReference>
<feature type="binding site" evidence="4">
    <location>
        <position position="95"/>
    </location>
    <ligand>
        <name>ATP</name>
        <dbReference type="ChEBI" id="CHEBI:30616"/>
    </ligand>
</feature>
<dbReference type="Gene3D" id="3.30.200.20">
    <property type="entry name" value="Phosphorylase Kinase, domain 1"/>
    <property type="match status" value="1"/>
</dbReference>
<proteinExistence type="predicted"/>
<dbReference type="SUPFAM" id="SSF56112">
    <property type="entry name" value="Protein kinase-like (PK-like)"/>
    <property type="match status" value="1"/>
</dbReference>
<dbReference type="Gene3D" id="1.10.510.10">
    <property type="entry name" value="Transferase(Phosphotransferase) domain 1"/>
    <property type="match status" value="1"/>
</dbReference>
<evidence type="ECO:0000313" key="7">
    <source>
        <dbReference type="Proteomes" id="UP000095192"/>
    </source>
</evidence>
<dbReference type="EMBL" id="JROU02002274">
    <property type="protein sequence ID" value="OEH73607.1"/>
    <property type="molecule type" value="Genomic_DNA"/>
</dbReference>
<dbReference type="GO" id="GO:0004674">
    <property type="term" value="F:protein serine/threonine kinase activity"/>
    <property type="evidence" value="ECO:0007669"/>
    <property type="project" value="UniProtKB-EC"/>
</dbReference>
<dbReference type="InterPro" id="IPR050629">
    <property type="entry name" value="STE20/SPS1-PAK"/>
</dbReference>
<feature type="domain" description="Protein kinase" evidence="5">
    <location>
        <begin position="66"/>
        <end position="240"/>
    </location>
</feature>
<dbReference type="InterPro" id="IPR000719">
    <property type="entry name" value="Prot_kinase_dom"/>
</dbReference>
<keyword evidence="7" id="KW-1185">Reference proteome</keyword>
<keyword evidence="3 4" id="KW-0067">ATP-binding</keyword>
<evidence type="ECO:0000313" key="6">
    <source>
        <dbReference type="EMBL" id="OEH73607.1"/>
    </source>
</evidence>
<comment type="caution">
    <text evidence="6">The sequence shown here is derived from an EMBL/GenBank/DDBJ whole genome shotgun (WGS) entry which is preliminary data.</text>
</comment>
<dbReference type="SMART" id="SM00220">
    <property type="entry name" value="S_TKc"/>
    <property type="match status" value="1"/>
</dbReference>
<dbReference type="InterPro" id="IPR011009">
    <property type="entry name" value="Kinase-like_dom_sf"/>
</dbReference>
<gene>
    <name evidence="6" type="ORF">cyc_03281</name>
</gene>
<dbReference type="PANTHER" id="PTHR48012">
    <property type="entry name" value="STERILE20-LIKE KINASE, ISOFORM B-RELATED"/>
    <property type="match status" value="1"/>
</dbReference>
<dbReference type="InParanoid" id="A0A1D3CQY7"/>
<keyword evidence="2 4" id="KW-0547">Nucleotide-binding</keyword>
<dbReference type="InterPro" id="IPR017441">
    <property type="entry name" value="Protein_kinase_ATP_BS"/>
</dbReference>
<organism evidence="6 7">
    <name type="scientific">Cyclospora cayetanensis</name>
    <dbReference type="NCBI Taxonomy" id="88456"/>
    <lineage>
        <taxon>Eukaryota</taxon>
        <taxon>Sar</taxon>
        <taxon>Alveolata</taxon>
        <taxon>Apicomplexa</taxon>
        <taxon>Conoidasida</taxon>
        <taxon>Coccidia</taxon>
        <taxon>Eucoccidiorida</taxon>
        <taxon>Eimeriorina</taxon>
        <taxon>Eimeriidae</taxon>
        <taxon>Cyclospora</taxon>
    </lineage>
</organism>
<name>A0A1D3CQY7_9EIME</name>
<reference evidence="6 7" key="1">
    <citation type="journal article" date="2016" name="BMC Genomics">
        <title>Comparative genomics reveals Cyclospora cayetanensis possesses coccidia-like metabolism and invasion components but unique surface antigens.</title>
        <authorList>
            <person name="Liu S."/>
            <person name="Wang L."/>
            <person name="Zheng H."/>
            <person name="Xu Z."/>
            <person name="Roellig D.M."/>
            <person name="Li N."/>
            <person name="Frace M.A."/>
            <person name="Tang K."/>
            <person name="Arrowood M.J."/>
            <person name="Moss D.M."/>
            <person name="Zhang L."/>
            <person name="Feng Y."/>
            <person name="Xiao L."/>
        </authorList>
    </citation>
    <scope>NUCLEOTIDE SEQUENCE [LARGE SCALE GENOMIC DNA]</scope>
    <source>
        <strain evidence="6 7">CHN_HEN01</strain>
    </source>
</reference>